<dbReference type="Gramene" id="rna-AYBTSS11_LOCUS25035">
    <property type="protein sequence ID" value="CAJ1972978.1"/>
    <property type="gene ID" value="gene-AYBTSS11_LOCUS25035"/>
</dbReference>
<gene>
    <name evidence="1" type="ORF">AYBTSS11_LOCUS25035</name>
</gene>
<protein>
    <submittedName>
        <fullName evidence="1">Uncharacterized protein</fullName>
    </submittedName>
</protein>
<evidence type="ECO:0000313" key="2">
    <source>
        <dbReference type="Proteomes" id="UP001189624"/>
    </source>
</evidence>
<dbReference type="Proteomes" id="UP001189624">
    <property type="component" value="Chromosome 9"/>
</dbReference>
<dbReference type="EMBL" id="OY731406">
    <property type="protein sequence ID" value="CAJ1972978.1"/>
    <property type="molecule type" value="Genomic_DNA"/>
</dbReference>
<keyword evidence="2" id="KW-1185">Reference proteome</keyword>
<reference evidence="1" key="1">
    <citation type="submission" date="2023-10" db="EMBL/GenBank/DDBJ databases">
        <authorList>
            <person name="Domelevo Entfellner J.-B."/>
        </authorList>
    </citation>
    <scope>NUCLEOTIDE SEQUENCE</scope>
</reference>
<name>A0AA86T249_9FABA</name>
<proteinExistence type="predicted"/>
<organism evidence="1 2">
    <name type="scientific">Sphenostylis stenocarpa</name>
    <dbReference type="NCBI Taxonomy" id="92480"/>
    <lineage>
        <taxon>Eukaryota</taxon>
        <taxon>Viridiplantae</taxon>
        <taxon>Streptophyta</taxon>
        <taxon>Embryophyta</taxon>
        <taxon>Tracheophyta</taxon>
        <taxon>Spermatophyta</taxon>
        <taxon>Magnoliopsida</taxon>
        <taxon>eudicotyledons</taxon>
        <taxon>Gunneridae</taxon>
        <taxon>Pentapetalae</taxon>
        <taxon>rosids</taxon>
        <taxon>fabids</taxon>
        <taxon>Fabales</taxon>
        <taxon>Fabaceae</taxon>
        <taxon>Papilionoideae</taxon>
        <taxon>50 kb inversion clade</taxon>
        <taxon>NPAAA clade</taxon>
        <taxon>indigoferoid/millettioid clade</taxon>
        <taxon>Phaseoleae</taxon>
        <taxon>Sphenostylis</taxon>
    </lineage>
</organism>
<sequence length="88" mass="9626">MTERPVSRRTTLCHQAAAQTSFLHRCEQDANNHNNTSFCCRTAMSKPLLVTGASANDPEILDSVMGPESLQKGVSKFGFGQRVQKSSI</sequence>
<dbReference type="AlphaFoldDB" id="A0AA86T249"/>
<accession>A0AA86T249</accession>
<evidence type="ECO:0000313" key="1">
    <source>
        <dbReference type="EMBL" id="CAJ1972978.1"/>
    </source>
</evidence>